<dbReference type="PRINTS" id="PR00038">
    <property type="entry name" value="HTHLUXR"/>
</dbReference>
<dbReference type="InterPro" id="IPR027417">
    <property type="entry name" value="P-loop_NTPase"/>
</dbReference>
<reference evidence="5" key="1">
    <citation type="journal article" date="2019" name="Int. J. Syst. Evol. Microbiol.">
        <title>The Global Catalogue of Microorganisms (GCM) 10K type strain sequencing project: providing services to taxonomists for standard genome sequencing and annotation.</title>
        <authorList>
            <consortium name="The Broad Institute Genomics Platform"/>
            <consortium name="The Broad Institute Genome Sequencing Center for Infectious Disease"/>
            <person name="Wu L."/>
            <person name="Ma J."/>
        </authorList>
    </citation>
    <scope>NUCLEOTIDE SEQUENCE [LARGE SCALE GENOMIC DNA]</scope>
    <source>
        <strain evidence="5">WLHS5</strain>
    </source>
</reference>
<evidence type="ECO:0000256" key="1">
    <source>
        <dbReference type="ARBA" id="ARBA00022741"/>
    </source>
</evidence>
<organism evidence="4 5">
    <name type="scientific">Saccharopolyspora griseoalba</name>
    <dbReference type="NCBI Taxonomy" id="1431848"/>
    <lineage>
        <taxon>Bacteria</taxon>
        <taxon>Bacillati</taxon>
        <taxon>Actinomycetota</taxon>
        <taxon>Actinomycetes</taxon>
        <taxon>Pseudonocardiales</taxon>
        <taxon>Pseudonocardiaceae</taxon>
        <taxon>Saccharopolyspora</taxon>
    </lineage>
</organism>
<dbReference type="InterPro" id="IPR000792">
    <property type="entry name" value="Tscrpt_reg_LuxR_C"/>
</dbReference>
<dbReference type="InterPro" id="IPR036388">
    <property type="entry name" value="WH-like_DNA-bd_sf"/>
</dbReference>
<feature type="domain" description="HTH luxR-type" evidence="3">
    <location>
        <begin position="828"/>
        <end position="893"/>
    </location>
</feature>
<dbReference type="CDD" id="cd06170">
    <property type="entry name" value="LuxR_C_like"/>
    <property type="match status" value="1"/>
</dbReference>
<dbReference type="SUPFAM" id="SSF48452">
    <property type="entry name" value="TPR-like"/>
    <property type="match status" value="2"/>
</dbReference>
<evidence type="ECO:0000313" key="5">
    <source>
        <dbReference type="Proteomes" id="UP001596504"/>
    </source>
</evidence>
<evidence type="ECO:0000313" key="4">
    <source>
        <dbReference type="EMBL" id="MFC7343638.1"/>
    </source>
</evidence>
<dbReference type="PROSITE" id="PS50043">
    <property type="entry name" value="HTH_LUXR_2"/>
    <property type="match status" value="1"/>
</dbReference>
<dbReference type="EMBL" id="JBHTCJ010000011">
    <property type="protein sequence ID" value="MFC7343638.1"/>
    <property type="molecule type" value="Genomic_DNA"/>
</dbReference>
<keyword evidence="1" id="KW-0547">Nucleotide-binding</keyword>
<dbReference type="RefSeq" id="WP_380670746.1">
    <property type="nucleotide sequence ID" value="NZ_JBHTCJ010000011.1"/>
</dbReference>
<name>A0ABW2LML0_9PSEU</name>
<dbReference type="InterPro" id="IPR011990">
    <property type="entry name" value="TPR-like_helical_dom_sf"/>
</dbReference>
<dbReference type="PANTHER" id="PTHR16305">
    <property type="entry name" value="TESTICULAR SOLUBLE ADENYLYL CYCLASE"/>
    <property type="match status" value="1"/>
</dbReference>
<dbReference type="InterPro" id="IPR041664">
    <property type="entry name" value="AAA_16"/>
</dbReference>
<dbReference type="PANTHER" id="PTHR16305:SF28">
    <property type="entry name" value="GUANYLATE CYCLASE DOMAIN-CONTAINING PROTEIN"/>
    <property type="match status" value="1"/>
</dbReference>
<dbReference type="SUPFAM" id="SSF52540">
    <property type="entry name" value="P-loop containing nucleoside triphosphate hydrolases"/>
    <property type="match status" value="1"/>
</dbReference>
<sequence>MTASGAQPAVLGRGAEIDRIRQLLAAAGDGSGSVLWIDGEAGIGKTALLDQVLAEAASRGCAVRSTAADAAAKAFPLRVLLDCLGLGAAGPDEVLAEVRRLCGEAPLVLAIDDLHLADETSLLVWRRLASRTGRLPLLLAATAHPARRDLAAGLAASRIALPPLGGEVTAQLAARLAGTAEIGPRLRAQLAGARGNPGYVRRLVLSQPLEVAAGIAEVVSAEPPREVAEAVAAGLRTLTSDARDVLRLAALLGSPFPATDLHAVSERPMIELARHVEEAMTAGLLEETGPRLTFRHGLVRQALRETTPGALRAALHHRAARALHACGTPVERIGEQLLASAHLAESEFDDWALDWLAEDGRSLARRGPECAEQLLATAIPQLRRDDPRRAELRATRVLALVQLNRAEQVRDLAERALADSSDQPRAAELTWHLTWSLAALGLAEEATAVAEEALDQPGFDRSWLARMNAMLGRVLLTEDQFEAADGAVERAVTEAGAARDDYARGLALHVRGSGLARRCDLSEAVICFEEAAAALGDAPEHTDLRLQVLGDRMMLLFALGRSDEADAALHELLEIAERSATESRLAAIRLSAAYHCFTVGRWDDATAELEAAAELTAHMTEPERSRLHGLSAMIAGQREEHEAFRHHLAELGPAERGFPLVAEVLRAEIDGETDRAVQLLSGFLERGDRFATRYVFLPQLVRLAMEIGDAATATAANDACAEDASVGAVPNILAASQHCRGLLDRDPPALRAAIELYRKTNQSPKCARALEDLALLHAERAEPAAARKAYAEAAELFQALGATWDLRRVDARMRAHGLQRTRRRAQRATTGWASLTKTERRVALLVGEGLGNPDIAAELCSSRRTVEVHVSHVLSKLGVRSRVDIAVEATRHRRDEVHSGS</sequence>
<proteinExistence type="predicted"/>
<accession>A0ABW2LML0</accession>
<dbReference type="Gene3D" id="1.10.10.10">
    <property type="entry name" value="Winged helix-like DNA-binding domain superfamily/Winged helix DNA-binding domain"/>
    <property type="match status" value="1"/>
</dbReference>
<protein>
    <submittedName>
        <fullName evidence="4">LuxR C-terminal-related transcriptional regulator</fullName>
    </submittedName>
</protein>
<evidence type="ECO:0000256" key="2">
    <source>
        <dbReference type="ARBA" id="ARBA00022840"/>
    </source>
</evidence>
<keyword evidence="2" id="KW-0067">ATP-binding</keyword>
<dbReference type="Gene3D" id="1.25.40.10">
    <property type="entry name" value="Tetratricopeptide repeat domain"/>
    <property type="match status" value="2"/>
</dbReference>
<dbReference type="SUPFAM" id="SSF46894">
    <property type="entry name" value="C-terminal effector domain of the bipartite response regulators"/>
    <property type="match status" value="1"/>
</dbReference>
<gene>
    <name evidence="4" type="ORF">ACFQRI_19720</name>
</gene>
<evidence type="ECO:0000259" key="3">
    <source>
        <dbReference type="PROSITE" id="PS50043"/>
    </source>
</evidence>
<dbReference type="Gene3D" id="3.40.50.300">
    <property type="entry name" value="P-loop containing nucleotide triphosphate hydrolases"/>
    <property type="match status" value="1"/>
</dbReference>
<dbReference type="InterPro" id="IPR016032">
    <property type="entry name" value="Sig_transdc_resp-reg_C-effctor"/>
</dbReference>
<dbReference type="SMART" id="SM00421">
    <property type="entry name" value="HTH_LUXR"/>
    <property type="match status" value="1"/>
</dbReference>
<comment type="caution">
    <text evidence="4">The sequence shown here is derived from an EMBL/GenBank/DDBJ whole genome shotgun (WGS) entry which is preliminary data.</text>
</comment>
<dbReference type="Pfam" id="PF00196">
    <property type="entry name" value="GerE"/>
    <property type="match status" value="1"/>
</dbReference>
<dbReference type="Proteomes" id="UP001596504">
    <property type="component" value="Unassembled WGS sequence"/>
</dbReference>
<keyword evidence="5" id="KW-1185">Reference proteome</keyword>
<dbReference type="Pfam" id="PF13191">
    <property type="entry name" value="AAA_16"/>
    <property type="match status" value="1"/>
</dbReference>